<dbReference type="InParanoid" id="Q9HJ24"/>
<dbReference type="EMBL" id="AL445066">
    <property type="protein sequence ID" value="CAC12275.1"/>
    <property type="molecule type" value="Genomic_DNA"/>
</dbReference>
<dbReference type="HOGENOM" id="CLU_2127955_0_0_2"/>
<dbReference type="STRING" id="273075.gene:9572371"/>
<evidence type="ECO:0000313" key="1">
    <source>
        <dbReference type="EMBL" id="CAC12275.1"/>
    </source>
</evidence>
<name>Q9HJ24_THEAC</name>
<organism evidence="1 2">
    <name type="scientific">Thermoplasma acidophilum (strain ATCC 25905 / DSM 1728 / JCM 9062 / NBRC 15155 / AMRC-C165)</name>
    <dbReference type="NCBI Taxonomy" id="273075"/>
    <lineage>
        <taxon>Archaea</taxon>
        <taxon>Methanobacteriati</taxon>
        <taxon>Thermoplasmatota</taxon>
        <taxon>Thermoplasmata</taxon>
        <taxon>Thermoplasmatales</taxon>
        <taxon>Thermoplasmataceae</taxon>
        <taxon>Thermoplasma</taxon>
    </lineage>
</organism>
<dbReference type="Proteomes" id="UP000001024">
    <property type="component" value="Chromosome"/>
</dbReference>
<sequence>MQRCFDVHEPETSVDCNLLAVTLLGLNFQELRPAVPSHTAVRIPKVTPQRSSLERSSSGNSIDIDQYPRLSLSDIDSSFFQDHIPLHRSRSEELLSGISLPVYLRTRSVICLD</sequence>
<gene>
    <name evidence="1" type="ordered locus">Ta1150</name>
</gene>
<proteinExistence type="predicted"/>
<accession>Q9HJ24</accession>
<dbReference type="AlphaFoldDB" id="Q9HJ24"/>
<dbReference type="KEGG" id="tac:Ta1150"/>
<protein>
    <submittedName>
        <fullName evidence="1">Uncharacterized protein</fullName>
    </submittedName>
</protein>
<keyword evidence="2" id="KW-1185">Reference proteome</keyword>
<reference evidence="1 2" key="1">
    <citation type="journal article" date="2000" name="Nature">
        <title>The genome sequence of the thermoacidophilic scavenger Thermoplasma acidophilum.</title>
        <authorList>
            <person name="Ruepp A."/>
            <person name="Graml W."/>
            <person name="Santos-Martinez M.L."/>
            <person name="Koretke K.K."/>
            <person name="Volker C."/>
            <person name="Mewes H.W."/>
            <person name="Frishman D."/>
            <person name="Stocker S."/>
            <person name="Lupas A.N."/>
            <person name="Baumeister W."/>
        </authorList>
    </citation>
    <scope>NUCLEOTIDE SEQUENCE [LARGE SCALE GENOMIC DNA]</scope>
    <source>
        <strain evidence="2">ATCC 25905 / DSM 1728 / JCM 9062 / NBRC 15155 / AMRC-C165</strain>
    </source>
</reference>
<dbReference type="EnsemblBacteria" id="CAC12275">
    <property type="protein sequence ID" value="CAC12275"/>
    <property type="gene ID" value="CAC12275"/>
</dbReference>
<evidence type="ECO:0000313" key="2">
    <source>
        <dbReference type="Proteomes" id="UP000001024"/>
    </source>
</evidence>